<keyword evidence="2" id="KW-1185">Reference proteome</keyword>
<reference evidence="1" key="2">
    <citation type="submission" date="2023-05" db="EMBL/GenBank/DDBJ databases">
        <authorList>
            <consortium name="Lawrence Berkeley National Laboratory"/>
            <person name="Steindorff A."/>
            <person name="Hensen N."/>
            <person name="Bonometti L."/>
            <person name="Westerberg I."/>
            <person name="Brannstrom I.O."/>
            <person name="Guillou S."/>
            <person name="Cros-Aarteil S."/>
            <person name="Calhoun S."/>
            <person name="Haridas S."/>
            <person name="Kuo A."/>
            <person name="Mondo S."/>
            <person name="Pangilinan J."/>
            <person name="Riley R."/>
            <person name="Labutti K."/>
            <person name="Andreopoulos B."/>
            <person name="Lipzen A."/>
            <person name="Chen C."/>
            <person name="Yanf M."/>
            <person name="Daum C."/>
            <person name="Ng V."/>
            <person name="Clum A."/>
            <person name="Ohm R."/>
            <person name="Martin F."/>
            <person name="Silar P."/>
            <person name="Natvig D."/>
            <person name="Lalanne C."/>
            <person name="Gautier V."/>
            <person name="Ament-Velasquez S.L."/>
            <person name="Kruys A."/>
            <person name="Hutchinson M.I."/>
            <person name="Powell A.J."/>
            <person name="Barry K."/>
            <person name="Miller A.N."/>
            <person name="Grigoriev I.V."/>
            <person name="Debuchy R."/>
            <person name="Gladieux P."/>
            <person name="Thoren M.H."/>
            <person name="Johannesson H."/>
        </authorList>
    </citation>
    <scope>NUCLEOTIDE SEQUENCE</scope>
    <source>
        <strain evidence="1">CBS 757.83</strain>
    </source>
</reference>
<evidence type="ECO:0000313" key="2">
    <source>
        <dbReference type="Proteomes" id="UP001305647"/>
    </source>
</evidence>
<proteinExistence type="predicted"/>
<protein>
    <submittedName>
        <fullName evidence="1">Uncharacterized protein</fullName>
    </submittedName>
</protein>
<name>A0AAN6T5E4_9PEZI</name>
<comment type="caution">
    <text evidence="1">The sequence shown here is derived from an EMBL/GenBank/DDBJ whole genome shotgun (WGS) entry which is preliminary data.</text>
</comment>
<evidence type="ECO:0000313" key="1">
    <source>
        <dbReference type="EMBL" id="KAK4104729.1"/>
    </source>
</evidence>
<sequence length="78" mass="8727">MARPWLGLIGLPAGSSRGPHLGVEAGHGQRTRVTAVYVNIISRRNRVLLRALRNEAPKASKIRYRVWGSGVRRRRIGM</sequence>
<reference evidence="1" key="1">
    <citation type="journal article" date="2023" name="Mol. Phylogenet. Evol.">
        <title>Genome-scale phylogeny and comparative genomics of the fungal order Sordariales.</title>
        <authorList>
            <person name="Hensen N."/>
            <person name="Bonometti L."/>
            <person name="Westerberg I."/>
            <person name="Brannstrom I.O."/>
            <person name="Guillou S."/>
            <person name="Cros-Aarteil S."/>
            <person name="Calhoun S."/>
            <person name="Haridas S."/>
            <person name="Kuo A."/>
            <person name="Mondo S."/>
            <person name="Pangilinan J."/>
            <person name="Riley R."/>
            <person name="LaButti K."/>
            <person name="Andreopoulos B."/>
            <person name="Lipzen A."/>
            <person name="Chen C."/>
            <person name="Yan M."/>
            <person name="Daum C."/>
            <person name="Ng V."/>
            <person name="Clum A."/>
            <person name="Steindorff A."/>
            <person name="Ohm R.A."/>
            <person name="Martin F."/>
            <person name="Silar P."/>
            <person name="Natvig D.O."/>
            <person name="Lalanne C."/>
            <person name="Gautier V."/>
            <person name="Ament-Velasquez S.L."/>
            <person name="Kruys A."/>
            <person name="Hutchinson M.I."/>
            <person name="Powell A.J."/>
            <person name="Barry K."/>
            <person name="Miller A.N."/>
            <person name="Grigoriev I.V."/>
            <person name="Debuchy R."/>
            <person name="Gladieux P."/>
            <person name="Hiltunen Thoren M."/>
            <person name="Johannesson H."/>
        </authorList>
    </citation>
    <scope>NUCLEOTIDE SEQUENCE</scope>
    <source>
        <strain evidence="1">CBS 757.83</strain>
    </source>
</reference>
<gene>
    <name evidence="1" type="ORF">N658DRAFT_492821</name>
</gene>
<dbReference type="EMBL" id="MU863626">
    <property type="protein sequence ID" value="KAK4104729.1"/>
    <property type="molecule type" value="Genomic_DNA"/>
</dbReference>
<dbReference type="Proteomes" id="UP001305647">
    <property type="component" value="Unassembled WGS sequence"/>
</dbReference>
<dbReference type="AlphaFoldDB" id="A0AAN6T5E4"/>
<organism evidence="1 2">
    <name type="scientific">Parathielavia hyrcaniae</name>
    <dbReference type="NCBI Taxonomy" id="113614"/>
    <lineage>
        <taxon>Eukaryota</taxon>
        <taxon>Fungi</taxon>
        <taxon>Dikarya</taxon>
        <taxon>Ascomycota</taxon>
        <taxon>Pezizomycotina</taxon>
        <taxon>Sordariomycetes</taxon>
        <taxon>Sordariomycetidae</taxon>
        <taxon>Sordariales</taxon>
        <taxon>Chaetomiaceae</taxon>
        <taxon>Parathielavia</taxon>
    </lineage>
</organism>
<accession>A0AAN6T5E4</accession>